<dbReference type="RefSeq" id="XP_005710413.1">
    <property type="nucleotide sequence ID" value="XM_005710356.1"/>
</dbReference>
<dbReference type="PhylomeDB" id="R7QPT2"/>
<sequence>MIWSCLSYYELNNLVIMYGKQDSAKYCELLKDDLLPFAAVTHGENWTYQQDNAAIHRSFYPKKWFTDNGVAVLPCPSRSPDLNPIENLWGILARSVYGNGRQYQDTVELFEAIVDCWQNIDHSTLENLVGSMQRRCIAVLQKNGGRMTY</sequence>
<evidence type="ECO:0000313" key="3">
    <source>
        <dbReference type="Proteomes" id="UP000012073"/>
    </source>
</evidence>
<dbReference type="EMBL" id="HG002126">
    <property type="protein sequence ID" value="CDF40119.1"/>
    <property type="molecule type" value="Genomic_DNA"/>
</dbReference>
<dbReference type="InterPro" id="IPR038717">
    <property type="entry name" value="Tc1-like_DDE_dom"/>
</dbReference>
<evidence type="ECO:0000259" key="1">
    <source>
        <dbReference type="Pfam" id="PF13358"/>
    </source>
</evidence>
<dbReference type="InterPro" id="IPR036397">
    <property type="entry name" value="RNaseH_sf"/>
</dbReference>
<name>R7QPT2_CHOCR</name>
<dbReference type="GeneID" id="17318127"/>
<reference evidence="3" key="1">
    <citation type="journal article" date="2013" name="Proc. Natl. Acad. Sci. U.S.A.">
        <title>Genome structure and metabolic features in the red seaweed Chondrus crispus shed light on evolution of the Archaeplastida.</title>
        <authorList>
            <person name="Collen J."/>
            <person name="Porcel B."/>
            <person name="Carre W."/>
            <person name="Ball S.G."/>
            <person name="Chaparro C."/>
            <person name="Tonon T."/>
            <person name="Barbeyron T."/>
            <person name="Michel G."/>
            <person name="Noel B."/>
            <person name="Valentin K."/>
            <person name="Elias M."/>
            <person name="Artiguenave F."/>
            <person name="Arun A."/>
            <person name="Aury J.M."/>
            <person name="Barbosa-Neto J.F."/>
            <person name="Bothwell J.H."/>
            <person name="Bouget F.Y."/>
            <person name="Brillet L."/>
            <person name="Cabello-Hurtado F."/>
            <person name="Capella-Gutierrez S."/>
            <person name="Charrier B."/>
            <person name="Cladiere L."/>
            <person name="Cock J.M."/>
            <person name="Coelho S.M."/>
            <person name="Colleoni C."/>
            <person name="Czjzek M."/>
            <person name="Da Silva C."/>
            <person name="Delage L."/>
            <person name="Denoeud F."/>
            <person name="Deschamps P."/>
            <person name="Dittami S.M."/>
            <person name="Gabaldon T."/>
            <person name="Gachon C.M."/>
            <person name="Groisillier A."/>
            <person name="Herve C."/>
            <person name="Jabbari K."/>
            <person name="Katinka M."/>
            <person name="Kloareg B."/>
            <person name="Kowalczyk N."/>
            <person name="Labadie K."/>
            <person name="Leblanc C."/>
            <person name="Lopez P.J."/>
            <person name="McLachlan D.H."/>
            <person name="Meslet-Cladiere L."/>
            <person name="Moustafa A."/>
            <person name="Nehr Z."/>
            <person name="Nyvall Collen P."/>
            <person name="Panaud O."/>
            <person name="Partensky F."/>
            <person name="Poulain J."/>
            <person name="Rensing S.A."/>
            <person name="Rousvoal S."/>
            <person name="Samson G."/>
            <person name="Symeonidi A."/>
            <person name="Weissenbach J."/>
            <person name="Zambounis A."/>
            <person name="Wincker P."/>
            <person name="Boyen C."/>
        </authorList>
    </citation>
    <scope>NUCLEOTIDE SEQUENCE [LARGE SCALE GENOMIC DNA]</scope>
    <source>
        <strain evidence="3">cv. Stackhouse</strain>
    </source>
</reference>
<dbReference type="Gramene" id="CDF40119">
    <property type="protein sequence ID" value="CDF40119"/>
    <property type="gene ID" value="CHC_T00006991001"/>
</dbReference>
<dbReference type="PANTHER" id="PTHR23022:SF129">
    <property type="entry name" value="TRANSPOSABLE ELEMENT TC3 TRANSPOSASE"/>
    <property type="match status" value="1"/>
</dbReference>
<dbReference type="Proteomes" id="UP000012073">
    <property type="component" value="Unassembled WGS sequence"/>
</dbReference>
<dbReference type="Pfam" id="PF13358">
    <property type="entry name" value="DDE_3"/>
    <property type="match status" value="1"/>
</dbReference>
<dbReference type="AlphaFoldDB" id="R7QPT2"/>
<feature type="domain" description="Tc1-like transposase DDE" evidence="1">
    <location>
        <begin position="50"/>
        <end position="105"/>
    </location>
</feature>
<dbReference type="KEGG" id="ccp:CHC_T00006991001"/>
<protein>
    <recommendedName>
        <fullName evidence="1">Tc1-like transposase DDE domain-containing protein</fullName>
    </recommendedName>
</protein>
<accession>R7QPT2</accession>
<organism evidence="2 3">
    <name type="scientific">Chondrus crispus</name>
    <name type="common">Carrageen Irish moss</name>
    <name type="synonym">Polymorpha crispa</name>
    <dbReference type="NCBI Taxonomy" id="2769"/>
    <lineage>
        <taxon>Eukaryota</taxon>
        <taxon>Rhodophyta</taxon>
        <taxon>Florideophyceae</taxon>
        <taxon>Rhodymeniophycidae</taxon>
        <taxon>Gigartinales</taxon>
        <taxon>Gigartinaceae</taxon>
        <taxon>Chondrus</taxon>
    </lineage>
</organism>
<evidence type="ECO:0000313" key="2">
    <source>
        <dbReference type="EMBL" id="CDF40119.1"/>
    </source>
</evidence>
<dbReference type="Gene3D" id="3.30.420.10">
    <property type="entry name" value="Ribonuclease H-like superfamily/Ribonuclease H"/>
    <property type="match status" value="1"/>
</dbReference>
<keyword evidence="3" id="KW-1185">Reference proteome</keyword>
<proteinExistence type="predicted"/>
<dbReference type="PANTHER" id="PTHR23022">
    <property type="entry name" value="TRANSPOSABLE ELEMENT-RELATED"/>
    <property type="match status" value="1"/>
</dbReference>
<dbReference type="InterPro" id="IPR052338">
    <property type="entry name" value="Transposase_5"/>
</dbReference>
<gene>
    <name evidence="2" type="ORF">CHC_T00006991001</name>
</gene>
<dbReference type="GO" id="GO:0003676">
    <property type="term" value="F:nucleic acid binding"/>
    <property type="evidence" value="ECO:0007669"/>
    <property type="project" value="InterPro"/>
</dbReference>
<dbReference type="OrthoDB" id="9996331at2759"/>